<name>A0ABQ7GWC4_DUNSA</name>
<dbReference type="EC" id="2.7.1.26" evidence="2"/>
<evidence type="ECO:0000256" key="4">
    <source>
        <dbReference type="ARBA" id="ARBA00022643"/>
    </source>
</evidence>
<dbReference type="SUPFAM" id="SSF82114">
    <property type="entry name" value="Riboflavin kinase-like"/>
    <property type="match status" value="1"/>
</dbReference>
<proteinExistence type="predicted"/>
<dbReference type="PANTHER" id="PTHR22749:SF6">
    <property type="entry name" value="RIBOFLAVIN KINASE"/>
    <property type="match status" value="1"/>
</dbReference>
<dbReference type="Proteomes" id="UP000815325">
    <property type="component" value="Unassembled WGS sequence"/>
</dbReference>
<reference evidence="10" key="1">
    <citation type="submission" date="2017-08" db="EMBL/GenBank/DDBJ databases">
        <authorList>
            <person name="Polle J.E."/>
            <person name="Barry K."/>
            <person name="Cushman J."/>
            <person name="Schmutz J."/>
            <person name="Tran D."/>
            <person name="Hathwaick L.T."/>
            <person name="Yim W.C."/>
            <person name="Jenkins J."/>
            <person name="Mckie-Krisberg Z.M."/>
            <person name="Prochnik S."/>
            <person name="Lindquist E."/>
            <person name="Dockter R.B."/>
            <person name="Adam C."/>
            <person name="Molina H."/>
            <person name="Bunkerborg J."/>
            <person name="Jin E."/>
            <person name="Buchheim M."/>
            <person name="Magnuson J."/>
        </authorList>
    </citation>
    <scope>NUCLEOTIDE SEQUENCE</scope>
    <source>
        <strain evidence="10">CCAP 19/18</strain>
    </source>
</reference>
<dbReference type="Pfam" id="PF01687">
    <property type="entry name" value="Flavokinase"/>
    <property type="match status" value="1"/>
</dbReference>
<dbReference type="Gene3D" id="2.40.30.30">
    <property type="entry name" value="Riboflavin kinase-like"/>
    <property type="match status" value="1"/>
</dbReference>
<dbReference type="InterPro" id="IPR023468">
    <property type="entry name" value="Riboflavin_kinase"/>
</dbReference>
<feature type="domain" description="Riboflavin kinase" evidence="9">
    <location>
        <begin position="290"/>
        <end position="433"/>
    </location>
</feature>
<evidence type="ECO:0000256" key="1">
    <source>
        <dbReference type="ARBA" id="ARBA00005201"/>
    </source>
</evidence>
<keyword evidence="3" id="KW-0285">Flavoprotein</keyword>
<feature type="region of interest" description="Disordered" evidence="8">
    <location>
        <begin position="47"/>
        <end position="85"/>
    </location>
</feature>
<dbReference type="EMBL" id="MU069562">
    <property type="protein sequence ID" value="KAF5838913.1"/>
    <property type="molecule type" value="Genomic_DNA"/>
</dbReference>
<evidence type="ECO:0000256" key="3">
    <source>
        <dbReference type="ARBA" id="ARBA00022630"/>
    </source>
</evidence>
<dbReference type="InterPro" id="IPR029063">
    <property type="entry name" value="SAM-dependent_MTases_sf"/>
</dbReference>
<keyword evidence="6" id="KW-0547">Nucleotide-binding</keyword>
<dbReference type="InterPro" id="IPR015865">
    <property type="entry name" value="Riboflavin_kinase_bac/euk"/>
</dbReference>
<accession>A0ABQ7GWC4</accession>
<keyword evidence="11" id="KW-1185">Reference proteome</keyword>
<evidence type="ECO:0000313" key="10">
    <source>
        <dbReference type="EMBL" id="KAF5838913.1"/>
    </source>
</evidence>
<dbReference type="Gene3D" id="3.40.50.150">
    <property type="entry name" value="Vaccinia Virus protein VP39"/>
    <property type="match status" value="1"/>
</dbReference>
<evidence type="ECO:0000259" key="9">
    <source>
        <dbReference type="SMART" id="SM00904"/>
    </source>
</evidence>
<evidence type="ECO:0000256" key="5">
    <source>
        <dbReference type="ARBA" id="ARBA00022679"/>
    </source>
</evidence>
<evidence type="ECO:0000256" key="7">
    <source>
        <dbReference type="ARBA" id="ARBA00022840"/>
    </source>
</evidence>
<evidence type="ECO:0000256" key="2">
    <source>
        <dbReference type="ARBA" id="ARBA00012105"/>
    </source>
</evidence>
<dbReference type="Pfam" id="PF13489">
    <property type="entry name" value="Methyltransf_23"/>
    <property type="match status" value="1"/>
</dbReference>
<comment type="caution">
    <text evidence="10">The sequence shown here is derived from an EMBL/GenBank/DDBJ whole genome shotgun (WGS) entry which is preliminary data.</text>
</comment>
<evidence type="ECO:0000256" key="8">
    <source>
        <dbReference type="SAM" id="MobiDB-lite"/>
    </source>
</evidence>
<keyword evidence="4" id="KW-0288">FMN</keyword>
<sequence length="445" mass="48229">MFGVLLRPKTCSLLFNCQRTAAPRCSQAMLQRPALFRANPALAPTPSGHPLQMLASSASSSSSAPLAGQKQGISREEYNQRQSSVFSSPTLTQIFAQEVEEDIQQRLRTIVNSVPELGMSSRVVDVGSGTGCLVPHMQARGIQDILAVDLSAAMLEILQKKHNASPSTLGNDAGVRTWVGDILDLPNYLGWGADAFYFNGVFGNIMDPRAALLHASLQAKPGGHIVISHPMGRAWHCQLAASQPDITPHLLPSRQELDGMIKGLPLRVVDFTDVQDLYLAVLQVPPHYEFPGAPVLMGGPVVEGFGRGSKQMGVPTANIDPKPLEATLRAMHNGVYFGWVKVDAPPSLGFAPADSGVHKMVMNIGNRPTVNQGDEEPSVEVHTLHQFARDFYGQNIQVAVVGFIRPEMRFSKGFPELLNRIKLDISTARTQLDSSGHEAAELLKQ</sequence>
<dbReference type="SMART" id="SM00904">
    <property type="entry name" value="Flavokinase"/>
    <property type="match status" value="1"/>
</dbReference>
<evidence type="ECO:0000256" key="6">
    <source>
        <dbReference type="ARBA" id="ARBA00022741"/>
    </source>
</evidence>
<dbReference type="PANTHER" id="PTHR22749">
    <property type="entry name" value="RIBOFLAVIN KINASE/FMN ADENYLYLTRANSFERASE"/>
    <property type="match status" value="1"/>
</dbReference>
<dbReference type="SUPFAM" id="SSF53335">
    <property type="entry name" value="S-adenosyl-L-methionine-dependent methyltransferases"/>
    <property type="match status" value="1"/>
</dbReference>
<organism evidence="10 11">
    <name type="scientific">Dunaliella salina</name>
    <name type="common">Green alga</name>
    <name type="synonym">Protococcus salinus</name>
    <dbReference type="NCBI Taxonomy" id="3046"/>
    <lineage>
        <taxon>Eukaryota</taxon>
        <taxon>Viridiplantae</taxon>
        <taxon>Chlorophyta</taxon>
        <taxon>core chlorophytes</taxon>
        <taxon>Chlorophyceae</taxon>
        <taxon>CS clade</taxon>
        <taxon>Chlamydomonadales</taxon>
        <taxon>Dunaliellaceae</taxon>
        <taxon>Dunaliella</taxon>
    </lineage>
</organism>
<comment type="pathway">
    <text evidence="1">Cofactor biosynthesis; FMN biosynthesis; FMN from riboflavin (ATP route): step 1/1.</text>
</comment>
<keyword evidence="5" id="KW-0808">Transferase</keyword>
<dbReference type="CDD" id="cd02440">
    <property type="entry name" value="AdoMet_MTases"/>
    <property type="match status" value="1"/>
</dbReference>
<gene>
    <name evidence="10" type="ORF">DUNSADRAFT_2004</name>
</gene>
<feature type="compositionally biased region" description="Low complexity" evidence="8">
    <location>
        <begin position="55"/>
        <end position="64"/>
    </location>
</feature>
<keyword evidence="7" id="KW-0067">ATP-binding</keyword>
<protein>
    <recommendedName>
        <fullName evidence="2">riboflavin kinase</fullName>
        <ecNumber evidence="2">2.7.1.26</ecNumber>
    </recommendedName>
</protein>
<dbReference type="InterPro" id="IPR023465">
    <property type="entry name" value="Riboflavin_kinase_dom_sf"/>
</dbReference>
<evidence type="ECO:0000313" key="11">
    <source>
        <dbReference type="Proteomes" id="UP000815325"/>
    </source>
</evidence>